<dbReference type="AlphaFoldDB" id="A0A317N6V4"/>
<evidence type="ECO:0000313" key="1">
    <source>
        <dbReference type="EMBL" id="PWV71036.1"/>
    </source>
</evidence>
<keyword evidence="2" id="KW-1185">Reference proteome</keyword>
<dbReference type="RefSeq" id="WP_110040140.1">
    <property type="nucleotide sequence ID" value="NZ_QGTL01000011.1"/>
</dbReference>
<sequence>MTDLLTRHQLLMLARTLRTDPANLESMARLGAQNLRVLRERLSGLLFDADEPVFARLSKLSPLVPDTLLTKITVAAVPPEVGGRAGGSLGLAHPERVAHVLSTLPPTYLADAAPHLDPRTVAALAPLLSGGMLIPTATELLARRDYTTAGKFVEHATDALIDDFAQGLSDDVGLLCAVAVVPDADKLDQVVSRLSPARRDALFRAAATDTDAAVLAVLSVLARLGAENRARATAALIDSLDDAALRRLTGVAAEQHALGELLTALSGTPATTRSRVAATIAKDADQLDAVVTAAATSPEVEDMLQAIRAQHS</sequence>
<gene>
    <name evidence="1" type="ORF">DFR69_11125</name>
</gene>
<accession>A0A317N6V4</accession>
<proteinExistence type="predicted"/>
<organism evidence="1 2">
    <name type="scientific">Nocardia neocaledoniensis</name>
    <dbReference type="NCBI Taxonomy" id="236511"/>
    <lineage>
        <taxon>Bacteria</taxon>
        <taxon>Bacillati</taxon>
        <taxon>Actinomycetota</taxon>
        <taxon>Actinomycetes</taxon>
        <taxon>Mycobacteriales</taxon>
        <taxon>Nocardiaceae</taxon>
        <taxon>Nocardia</taxon>
    </lineage>
</organism>
<evidence type="ECO:0000313" key="2">
    <source>
        <dbReference type="Proteomes" id="UP000246410"/>
    </source>
</evidence>
<protein>
    <submittedName>
        <fullName evidence="1">Uncharacterized protein</fullName>
    </submittedName>
</protein>
<dbReference type="Proteomes" id="UP000246410">
    <property type="component" value="Unassembled WGS sequence"/>
</dbReference>
<comment type="caution">
    <text evidence="1">The sequence shown here is derived from an EMBL/GenBank/DDBJ whole genome shotgun (WGS) entry which is preliminary data.</text>
</comment>
<reference evidence="1 2" key="1">
    <citation type="submission" date="2018-05" db="EMBL/GenBank/DDBJ databases">
        <title>Genomic Encyclopedia of Type Strains, Phase IV (KMG-IV): sequencing the most valuable type-strain genomes for metagenomic binning, comparative biology and taxonomic classification.</title>
        <authorList>
            <person name="Goeker M."/>
        </authorList>
    </citation>
    <scope>NUCLEOTIDE SEQUENCE [LARGE SCALE GENOMIC DNA]</scope>
    <source>
        <strain evidence="1 2">DSM 44717</strain>
    </source>
</reference>
<dbReference type="EMBL" id="QGTL01000011">
    <property type="protein sequence ID" value="PWV71036.1"/>
    <property type="molecule type" value="Genomic_DNA"/>
</dbReference>
<name>A0A317N6V4_9NOCA</name>